<proteinExistence type="predicted"/>
<evidence type="ECO:0000313" key="3">
    <source>
        <dbReference type="Proteomes" id="UP000267606"/>
    </source>
</evidence>
<evidence type="ECO:0000313" key="4">
    <source>
        <dbReference type="WBParaSite" id="OFLC_0000139701-mRNA-1"/>
    </source>
</evidence>
<keyword evidence="3" id="KW-1185">Reference proteome</keyword>
<keyword evidence="1" id="KW-0175">Coiled coil</keyword>
<dbReference type="AlphaFoldDB" id="A0A183H1N8"/>
<protein>
    <submittedName>
        <fullName evidence="4">TPH domain-containing protein</fullName>
    </submittedName>
</protein>
<feature type="coiled-coil region" evidence="1">
    <location>
        <begin position="152"/>
        <end position="208"/>
    </location>
</feature>
<accession>A0A183H1N8</accession>
<dbReference type="Proteomes" id="UP000267606">
    <property type="component" value="Unassembled WGS sequence"/>
</dbReference>
<gene>
    <name evidence="2" type="ORF">OFLC_LOCUS1398</name>
</gene>
<reference evidence="2 3" key="2">
    <citation type="submission" date="2018-11" db="EMBL/GenBank/DDBJ databases">
        <authorList>
            <consortium name="Pathogen Informatics"/>
        </authorList>
    </citation>
    <scope>NUCLEOTIDE SEQUENCE [LARGE SCALE GENOMIC DNA]</scope>
</reference>
<dbReference type="EMBL" id="UZAJ01000648">
    <property type="protein sequence ID" value="VDO29387.1"/>
    <property type="molecule type" value="Genomic_DNA"/>
</dbReference>
<dbReference type="STRING" id="387005.A0A183H1N8"/>
<reference evidence="4" key="1">
    <citation type="submission" date="2016-06" db="UniProtKB">
        <authorList>
            <consortium name="WormBaseParasite"/>
        </authorList>
    </citation>
    <scope>IDENTIFICATION</scope>
</reference>
<evidence type="ECO:0000313" key="2">
    <source>
        <dbReference type="EMBL" id="VDO29387.1"/>
    </source>
</evidence>
<name>A0A183H1N8_9BILA</name>
<feature type="coiled-coil region" evidence="1">
    <location>
        <begin position="32"/>
        <end position="66"/>
    </location>
</feature>
<dbReference type="WBParaSite" id="OFLC_0000139701-mRNA-1">
    <property type="protein sequence ID" value="OFLC_0000139701-mRNA-1"/>
    <property type="gene ID" value="OFLC_0000139701"/>
</dbReference>
<organism evidence="4">
    <name type="scientific">Onchocerca flexuosa</name>
    <dbReference type="NCBI Taxonomy" id="387005"/>
    <lineage>
        <taxon>Eukaryota</taxon>
        <taxon>Metazoa</taxon>
        <taxon>Ecdysozoa</taxon>
        <taxon>Nematoda</taxon>
        <taxon>Chromadorea</taxon>
        <taxon>Rhabditida</taxon>
        <taxon>Spirurina</taxon>
        <taxon>Spiruromorpha</taxon>
        <taxon>Filarioidea</taxon>
        <taxon>Onchocercidae</taxon>
        <taxon>Onchocerca</taxon>
    </lineage>
</organism>
<evidence type="ECO:0000256" key="1">
    <source>
        <dbReference type="SAM" id="Coils"/>
    </source>
</evidence>
<sequence length="214" mass="25418">MCCAAGKIKFLNLENQQSREKFCVPDILPIQKIELQKQIGELRAAVDALENEKVDMVEKLSEAKQQGVKAVRCEEEEKRQKLKKEMESRRVKEREEDERLFQEMIMKNDEQWALKFKEQEEQMQLAIEEREMQKVAAVIEHDRKNENLGVQVEQLTAEKLHLKSVLDDMKERHRQQMDELCISIEANKERHQQEINEIKQTKEEVITTLKKVNF</sequence>